<dbReference type="EMBL" id="JAWRVI010000592">
    <property type="protein sequence ID" value="KAK4061680.1"/>
    <property type="molecule type" value="Genomic_DNA"/>
</dbReference>
<dbReference type="Proteomes" id="UP001287286">
    <property type="component" value="Unassembled WGS sequence"/>
</dbReference>
<comment type="caution">
    <text evidence="1">The sequence shown here is derived from an EMBL/GenBank/DDBJ whole genome shotgun (WGS) entry which is preliminary data.</text>
</comment>
<gene>
    <name evidence="1" type="ORF">Purlil1_14239</name>
</gene>
<sequence length="180" mass="20359">MAADTILMSYLALREADILYEDLRHTSRRLGAVRAPAAPLKLPTLAKTLYCNQGLGSGDLDPEYNDCDFPYTSAEKQDGHPGFLKELQIARVHHLRMMLEAEGYTERLDTFGSCGRASLTSPCPSRRSFSGEKWRAETKLDDTVPTWGYLEKAELAKYYKQFYHRTDKVALTIPCYRGPS</sequence>
<evidence type="ECO:0000313" key="2">
    <source>
        <dbReference type="Proteomes" id="UP001287286"/>
    </source>
</evidence>
<reference evidence="1 2" key="1">
    <citation type="journal article" date="2024" name="Microbiol. Resour. Announc.">
        <title>Genome annotations for the ascomycete fungi Trichoderma harzianum, Trichoderma aggressivum, and Purpureocillium lilacinum.</title>
        <authorList>
            <person name="Beijen E.P.W."/>
            <person name="Ohm R.A."/>
        </authorList>
    </citation>
    <scope>NUCLEOTIDE SEQUENCE [LARGE SCALE GENOMIC DNA]</scope>
    <source>
        <strain evidence="1 2">CBS 150709</strain>
    </source>
</reference>
<evidence type="ECO:0000313" key="1">
    <source>
        <dbReference type="EMBL" id="KAK4061680.1"/>
    </source>
</evidence>
<proteinExistence type="predicted"/>
<keyword evidence="2" id="KW-1185">Reference proteome</keyword>
<organism evidence="1 2">
    <name type="scientific">Purpureocillium lilacinum</name>
    <name type="common">Paecilomyces lilacinus</name>
    <dbReference type="NCBI Taxonomy" id="33203"/>
    <lineage>
        <taxon>Eukaryota</taxon>
        <taxon>Fungi</taxon>
        <taxon>Dikarya</taxon>
        <taxon>Ascomycota</taxon>
        <taxon>Pezizomycotina</taxon>
        <taxon>Sordariomycetes</taxon>
        <taxon>Hypocreomycetidae</taxon>
        <taxon>Hypocreales</taxon>
        <taxon>Ophiocordycipitaceae</taxon>
        <taxon>Purpureocillium</taxon>
    </lineage>
</organism>
<accession>A0ABR0BBU4</accession>
<protein>
    <submittedName>
        <fullName evidence="1">Uncharacterized protein</fullName>
    </submittedName>
</protein>
<name>A0ABR0BBU4_PURLI</name>